<dbReference type="Proteomes" id="UP001335183">
    <property type="component" value="Chromosome"/>
</dbReference>
<evidence type="ECO:0000313" key="7">
    <source>
        <dbReference type="Proteomes" id="UP001335183"/>
    </source>
</evidence>
<sequence>MKPPDIAEVAKRSGVPASTLRYYEEKGLIESIGRRGARRVFGHGVFQQLALIALGQAGGFSLDEISGMFAQDGRPRIERAKIEARAIELEQTIRRLRATRDALLHVAACPAPSHLECPTFARMLKVAASGRLKGGKRQSSRAGAVRKKRDSGMRPAR</sequence>
<gene>
    <name evidence="6" type="ORF">V5F89_00555</name>
</gene>
<evidence type="ECO:0000256" key="1">
    <source>
        <dbReference type="ARBA" id="ARBA00023015"/>
    </source>
</evidence>
<feature type="region of interest" description="Disordered" evidence="4">
    <location>
        <begin position="131"/>
        <end position="157"/>
    </location>
</feature>
<evidence type="ECO:0000313" key="6">
    <source>
        <dbReference type="EMBL" id="WWA47438.1"/>
    </source>
</evidence>
<dbReference type="PANTHER" id="PTHR30204:SF97">
    <property type="entry name" value="MERR FAMILY REGULATORY PROTEIN"/>
    <property type="match status" value="1"/>
</dbReference>
<dbReference type="SMART" id="SM00422">
    <property type="entry name" value="HTH_MERR"/>
    <property type="match status" value="1"/>
</dbReference>
<dbReference type="PANTHER" id="PTHR30204">
    <property type="entry name" value="REDOX-CYCLING DRUG-SENSING TRANSCRIPTIONAL ACTIVATOR SOXR"/>
    <property type="match status" value="1"/>
</dbReference>
<dbReference type="Gene3D" id="1.10.1660.10">
    <property type="match status" value="1"/>
</dbReference>
<dbReference type="InterPro" id="IPR000551">
    <property type="entry name" value="MerR-type_HTH_dom"/>
</dbReference>
<evidence type="ECO:0000256" key="4">
    <source>
        <dbReference type="SAM" id="MobiDB-lite"/>
    </source>
</evidence>
<dbReference type="Pfam" id="PF09278">
    <property type="entry name" value="MerR-DNA-bind"/>
    <property type="match status" value="1"/>
</dbReference>
<proteinExistence type="predicted"/>
<protein>
    <submittedName>
        <fullName evidence="6">Helix-turn-helix domain-containing protein</fullName>
    </submittedName>
</protein>
<dbReference type="Pfam" id="PF00376">
    <property type="entry name" value="MerR"/>
    <property type="match status" value="1"/>
</dbReference>
<dbReference type="CDD" id="cd04781">
    <property type="entry name" value="HTH_MerR-like_sg6"/>
    <property type="match status" value="1"/>
</dbReference>
<feature type="compositionally biased region" description="Basic residues" evidence="4">
    <location>
        <begin position="133"/>
        <end position="149"/>
    </location>
</feature>
<dbReference type="EMBL" id="CP144918">
    <property type="protein sequence ID" value="WWA47438.1"/>
    <property type="molecule type" value="Genomic_DNA"/>
</dbReference>
<evidence type="ECO:0000256" key="3">
    <source>
        <dbReference type="ARBA" id="ARBA00023163"/>
    </source>
</evidence>
<dbReference type="PROSITE" id="PS50937">
    <property type="entry name" value="HTH_MERR_2"/>
    <property type="match status" value="1"/>
</dbReference>
<dbReference type="InterPro" id="IPR047057">
    <property type="entry name" value="MerR_fam"/>
</dbReference>
<evidence type="ECO:0000256" key="2">
    <source>
        <dbReference type="ARBA" id="ARBA00023125"/>
    </source>
</evidence>
<dbReference type="SUPFAM" id="SSF46955">
    <property type="entry name" value="Putative DNA-binding domain"/>
    <property type="match status" value="1"/>
</dbReference>
<dbReference type="PRINTS" id="PR00040">
    <property type="entry name" value="HTHMERR"/>
</dbReference>
<keyword evidence="2" id="KW-0238">DNA-binding</keyword>
<evidence type="ECO:0000259" key="5">
    <source>
        <dbReference type="PROSITE" id="PS50937"/>
    </source>
</evidence>
<keyword evidence="1" id="KW-0805">Transcription regulation</keyword>
<dbReference type="InterPro" id="IPR009061">
    <property type="entry name" value="DNA-bd_dom_put_sf"/>
</dbReference>
<keyword evidence="3" id="KW-0804">Transcription</keyword>
<keyword evidence="7" id="KW-1185">Reference proteome</keyword>
<feature type="domain" description="HTH merR-type" evidence="5">
    <location>
        <begin position="6"/>
        <end position="71"/>
    </location>
</feature>
<dbReference type="RefSeq" id="WP_338446328.1">
    <property type="nucleotide sequence ID" value="NZ_CP144918.1"/>
</dbReference>
<name>A0ABZ2D3U6_9SPHN</name>
<accession>A0ABZ2D3U6</accession>
<organism evidence="6 7">
    <name type="scientific">Pelagerythrobacter marensis</name>
    <dbReference type="NCBI Taxonomy" id="543877"/>
    <lineage>
        <taxon>Bacteria</taxon>
        <taxon>Pseudomonadati</taxon>
        <taxon>Pseudomonadota</taxon>
        <taxon>Alphaproteobacteria</taxon>
        <taxon>Sphingomonadales</taxon>
        <taxon>Erythrobacteraceae</taxon>
        <taxon>Pelagerythrobacter</taxon>
    </lineage>
</organism>
<dbReference type="InterPro" id="IPR015358">
    <property type="entry name" value="Tscrpt_reg_MerR_DNA-bd"/>
</dbReference>
<reference evidence="6 7" key="1">
    <citation type="submission" date="2024-02" db="EMBL/GenBank/DDBJ databases">
        <title>The whole genome sequence of five bacterial samples isolated from Abu Dhabi Sabkha-shore region.</title>
        <authorList>
            <person name="Sudalaimuthuasari N."/>
            <person name="Sarfraz B."/>
            <person name="Tuyisabe J.D."/>
            <person name="Mugisha Ntwali L.D.M."/>
            <person name="Ali A.I.A.A."/>
            <person name="Almansoori S.Z.A."/>
            <person name="Alajami H.S.A."/>
            <person name="Almeqbaali A.A.S."/>
            <person name="Kundu B."/>
            <person name="Saeed E.E."/>
            <person name="Sukumarinath V."/>
            <person name="Mishra A.K."/>
            <person name="Hazzouri K.M."/>
            <person name="Almaskari R."/>
            <person name="Sharma A.K."/>
            <person name="Amiri K.M.A."/>
        </authorList>
    </citation>
    <scope>NUCLEOTIDE SEQUENCE [LARGE SCALE GENOMIC DNA]</scope>
    <source>
        <strain evidence="7">kcgeb_sd</strain>
    </source>
</reference>